<name>A0A6I3LPN0_9FLAO</name>
<feature type="chain" id="PRO_5026151162" evidence="1">
    <location>
        <begin position="20"/>
        <end position="221"/>
    </location>
</feature>
<dbReference type="Proteomes" id="UP000438760">
    <property type="component" value="Unassembled WGS sequence"/>
</dbReference>
<proteinExistence type="predicted"/>
<comment type="caution">
    <text evidence="2">The sequence shown here is derived from an EMBL/GenBank/DDBJ whole genome shotgun (WGS) entry which is preliminary data.</text>
</comment>
<reference evidence="2 3" key="1">
    <citation type="submission" date="2019-11" db="EMBL/GenBank/DDBJ databases">
        <title>Genome of Strain BIT-d1.</title>
        <authorList>
            <person name="Yang Y."/>
        </authorList>
    </citation>
    <scope>NUCLEOTIDE SEQUENCE [LARGE SCALE GENOMIC DNA]</scope>
    <source>
        <strain evidence="2 3">BIT-d1</strain>
    </source>
</reference>
<evidence type="ECO:0000256" key="1">
    <source>
        <dbReference type="SAM" id="SignalP"/>
    </source>
</evidence>
<sequence>MKKRIIPIAFLLSGMVSYAQVGIGVKEPDKSAILELQAKDKGLLIPKIALTGLFDTQSIYGNNPKEGLLVYNTTNNGDALLPGYYFWGIDYNDKENPNRPQWVKIGDNLSDKVNNKMMSYGIEDNAAGQKVFSITDAHGHTIDVPLIDLQLVATLEKSKTNKAAYVYTNEHGHEFVIDVLADVINHFGDIINNDQVVQNIVNKLKGKFGNVIFEGDKFYTV</sequence>
<protein>
    <submittedName>
        <fullName evidence="2">Uncharacterized protein</fullName>
    </submittedName>
</protein>
<feature type="signal peptide" evidence="1">
    <location>
        <begin position="1"/>
        <end position="19"/>
    </location>
</feature>
<keyword evidence="3" id="KW-1185">Reference proteome</keyword>
<gene>
    <name evidence="2" type="ORF">GJV76_14870</name>
</gene>
<accession>A0A6I3LPN0</accession>
<dbReference type="EMBL" id="WMJX01000072">
    <property type="protein sequence ID" value="MTG99386.1"/>
    <property type="molecule type" value="Genomic_DNA"/>
</dbReference>
<dbReference type="AlphaFoldDB" id="A0A6I3LPN0"/>
<feature type="non-terminal residue" evidence="2">
    <location>
        <position position="221"/>
    </location>
</feature>
<evidence type="ECO:0000313" key="3">
    <source>
        <dbReference type="Proteomes" id="UP000438760"/>
    </source>
</evidence>
<organism evidence="2 3">
    <name type="scientific">Myroides albus</name>
    <dbReference type="NCBI Taxonomy" id="2562892"/>
    <lineage>
        <taxon>Bacteria</taxon>
        <taxon>Pseudomonadati</taxon>
        <taxon>Bacteroidota</taxon>
        <taxon>Flavobacteriia</taxon>
        <taxon>Flavobacteriales</taxon>
        <taxon>Flavobacteriaceae</taxon>
        <taxon>Myroides</taxon>
    </lineage>
</organism>
<evidence type="ECO:0000313" key="2">
    <source>
        <dbReference type="EMBL" id="MTG99386.1"/>
    </source>
</evidence>
<keyword evidence="1" id="KW-0732">Signal</keyword>